<name>A0ABX0QRK3_9BACT</name>
<reference evidence="2" key="1">
    <citation type="submission" date="2019-09" db="EMBL/GenBank/DDBJ databases">
        <authorList>
            <person name="Jung D.-H."/>
        </authorList>
    </citation>
    <scope>NUCLEOTIDE SEQUENCE [LARGE SCALE GENOMIC DNA]</scope>
    <source>
        <strain evidence="2">JA-25</strain>
    </source>
</reference>
<accession>A0ABX0QRK3</accession>
<proteinExistence type="predicted"/>
<dbReference type="RefSeq" id="WP_166694298.1">
    <property type="nucleotide sequence ID" value="NZ_WAEL01000015.1"/>
</dbReference>
<dbReference type="EMBL" id="WAEL01000015">
    <property type="protein sequence ID" value="NID13785.1"/>
    <property type="molecule type" value="Genomic_DNA"/>
</dbReference>
<comment type="caution">
    <text evidence="1">The sequence shown here is derived from an EMBL/GenBank/DDBJ whole genome shotgun (WGS) entry which is preliminary data.</text>
</comment>
<sequence length="254" mass="28743">MHTFSLRLPSGRLRHYKLPACWEDLTPKQWGQVEHVLHQKTEHYAYALLMLWSGLTLGHLEALTVAQKLELLELLRWLDTPPTKWMRGRVNVRFRHFWGPGDGLEDLTFGGFLFAEAALKRYTDGEAEALYDLVAAVDISRKWSLWLDGPPDFNSKLLPQIAGLVKKHWAGSMMAGLHYNYVGARTELIRLFPGIFKPAGKNASSDNTWLDVGLSLARQTGALGTYAQLEQTNVYLVLTTLQALIEEADKLKDV</sequence>
<evidence type="ECO:0000313" key="1">
    <source>
        <dbReference type="EMBL" id="NID13785.1"/>
    </source>
</evidence>
<evidence type="ECO:0000313" key="2">
    <source>
        <dbReference type="Proteomes" id="UP000606008"/>
    </source>
</evidence>
<gene>
    <name evidence="1" type="ORF">F7231_26690</name>
</gene>
<dbReference type="Proteomes" id="UP000606008">
    <property type="component" value="Unassembled WGS sequence"/>
</dbReference>
<reference evidence="2" key="2">
    <citation type="submission" date="2023-07" db="EMBL/GenBank/DDBJ databases">
        <authorList>
            <person name="Jung D.-H."/>
        </authorList>
    </citation>
    <scope>NUCLEOTIDE SEQUENCE [LARGE SCALE GENOMIC DNA]</scope>
    <source>
        <strain evidence="2">JA-25</strain>
    </source>
</reference>
<protein>
    <submittedName>
        <fullName evidence="1">Uncharacterized protein</fullName>
    </submittedName>
</protein>
<organism evidence="1 2">
    <name type="scientific">Fibrivirga algicola</name>
    <dbReference type="NCBI Taxonomy" id="2950420"/>
    <lineage>
        <taxon>Bacteria</taxon>
        <taxon>Pseudomonadati</taxon>
        <taxon>Bacteroidota</taxon>
        <taxon>Cytophagia</taxon>
        <taxon>Cytophagales</taxon>
        <taxon>Spirosomataceae</taxon>
        <taxon>Fibrivirga</taxon>
    </lineage>
</organism>
<keyword evidence="2" id="KW-1185">Reference proteome</keyword>